<organism evidence="3 4">
    <name type="scientific">Hortaea werneckii</name>
    <name type="common">Black yeast</name>
    <name type="synonym">Cladosporium werneckii</name>
    <dbReference type="NCBI Taxonomy" id="91943"/>
    <lineage>
        <taxon>Eukaryota</taxon>
        <taxon>Fungi</taxon>
        <taxon>Dikarya</taxon>
        <taxon>Ascomycota</taxon>
        <taxon>Pezizomycotina</taxon>
        <taxon>Dothideomycetes</taxon>
        <taxon>Dothideomycetidae</taxon>
        <taxon>Mycosphaerellales</taxon>
        <taxon>Teratosphaeriaceae</taxon>
        <taxon>Hortaea</taxon>
    </lineage>
</organism>
<name>A0A3M7HRT2_HORWE</name>
<comment type="caution">
    <text evidence="3">The sequence shown here is derived from an EMBL/GenBank/DDBJ whole genome shotgun (WGS) entry which is preliminary data.</text>
</comment>
<evidence type="ECO:0000313" key="3">
    <source>
        <dbReference type="EMBL" id="RMZ15735.1"/>
    </source>
</evidence>
<dbReference type="AlphaFoldDB" id="A0A3M7HRT2"/>
<gene>
    <name evidence="3" type="ORF">D0860_01470</name>
</gene>
<proteinExistence type="predicted"/>
<accession>A0A3M7HRT2</accession>
<evidence type="ECO:0000313" key="4">
    <source>
        <dbReference type="Proteomes" id="UP000280598"/>
    </source>
</evidence>
<feature type="signal peptide" evidence="2">
    <location>
        <begin position="1"/>
        <end position="22"/>
    </location>
</feature>
<feature type="region of interest" description="Disordered" evidence="1">
    <location>
        <begin position="85"/>
        <end position="145"/>
    </location>
</feature>
<feature type="compositionally biased region" description="Basic and acidic residues" evidence="1">
    <location>
        <begin position="102"/>
        <end position="117"/>
    </location>
</feature>
<feature type="compositionally biased region" description="Acidic residues" evidence="1">
    <location>
        <begin position="118"/>
        <end position="143"/>
    </location>
</feature>
<sequence length="252" mass="26979">MFTKTSIITLAATAAFITTASARPAGTAPAVEPTITPKPENDVYADADDTEYCTTDGVEYPCAWATAGVPDFKSLIARDEEEAASITTSATVPEASGAVEGDLSHIDQEPEDDPKLVDEDDDDDEDEEEYEEDGEDKYEDSEPDLSIPAVILNTNSTLLNPRGTAGTVKYCSAPGVCATLPVKEDDCTTFEKGYTSLTFSAGLECSIYAKQDCRKQLFVSKGKVGNVKGFIDTTTDPRAKKNKVGSVMSFMC</sequence>
<evidence type="ECO:0000256" key="2">
    <source>
        <dbReference type="SAM" id="SignalP"/>
    </source>
</evidence>
<dbReference type="EMBL" id="QWIS01000017">
    <property type="protein sequence ID" value="RMZ15735.1"/>
    <property type="molecule type" value="Genomic_DNA"/>
</dbReference>
<dbReference type="Proteomes" id="UP000280598">
    <property type="component" value="Unassembled WGS sequence"/>
</dbReference>
<feature type="chain" id="PRO_5018148401" evidence="2">
    <location>
        <begin position="23"/>
        <end position="252"/>
    </location>
</feature>
<protein>
    <submittedName>
        <fullName evidence="3">Uncharacterized protein</fullName>
    </submittedName>
</protein>
<reference evidence="3 4" key="1">
    <citation type="journal article" date="2018" name="BMC Genomics">
        <title>Genomic evidence for intraspecific hybridization in a clonal and extremely halotolerant yeast.</title>
        <authorList>
            <person name="Gostincar C."/>
            <person name="Stajich J.E."/>
            <person name="Zupancic J."/>
            <person name="Zalar P."/>
            <person name="Gunde-Cimerman N."/>
        </authorList>
    </citation>
    <scope>NUCLEOTIDE SEQUENCE [LARGE SCALE GENOMIC DNA]</scope>
    <source>
        <strain evidence="3 4">EXF-562</strain>
    </source>
</reference>
<keyword evidence="2" id="KW-0732">Signal</keyword>
<evidence type="ECO:0000256" key="1">
    <source>
        <dbReference type="SAM" id="MobiDB-lite"/>
    </source>
</evidence>